<organism evidence="2 3">
    <name type="scientific">Eiseniibacteriota bacterium</name>
    <dbReference type="NCBI Taxonomy" id="2212470"/>
    <lineage>
        <taxon>Bacteria</taxon>
        <taxon>Candidatus Eiseniibacteriota</taxon>
    </lineage>
</organism>
<dbReference type="PANTHER" id="PTHR39209">
    <property type="match status" value="1"/>
</dbReference>
<dbReference type="SMART" id="SM00873">
    <property type="entry name" value="B3_4"/>
    <property type="match status" value="1"/>
</dbReference>
<reference evidence="2" key="2">
    <citation type="journal article" date="2021" name="Microbiome">
        <title>Successional dynamics and alternative stable states in a saline activated sludge microbial community over 9 years.</title>
        <authorList>
            <person name="Wang Y."/>
            <person name="Ye J."/>
            <person name="Ju F."/>
            <person name="Liu L."/>
            <person name="Boyd J.A."/>
            <person name="Deng Y."/>
            <person name="Parks D.H."/>
            <person name="Jiang X."/>
            <person name="Yin X."/>
            <person name="Woodcroft B.J."/>
            <person name="Tyson G.W."/>
            <person name="Hugenholtz P."/>
            <person name="Polz M.F."/>
            <person name="Zhang T."/>
        </authorList>
    </citation>
    <scope>NUCLEOTIDE SEQUENCE</scope>
    <source>
        <strain evidence="2">HKST-UBA01</strain>
    </source>
</reference>
<reference evidence="2" key="1">
    <citation type="submission" date="2020-04" db="EMBL/GenBank/DDBJ databases">
        <authorList>
            <person name="Zhang T."/>
        </authorList>
    </citation>
    <scope>NUCLEOTIDE SEQUENCE</scope>
    <source>
        <strain evidence="2">HKST-UBA01</strain>
    </source>
</reference>
<feature type="domain" description="B3/B4 tRNA-binding" evidence="1">
    <location>
        <begin position="66"/>
        <end position="214"/>
    </location>
</feature>
<evidence type="ECO:0000313" key="3">
    <source>
        <dbReference type="Proteomes" id="UP000697710"/>
    </source>
</evidence>
<dbReference type="Gene3D" id="3.50.40.10">
    <property type="entry name" value="Phenylalanyl-trna Synthetase, Chain B, domain 3"/>
    <property type="match status" value="1"/>
</dbReference>
<dbReference type="Pfam" id="PF03483">
    <property type="entry name" value="B3_4"/>
    <property type="match status" value="1"/>
</dbReference>
<dbReference type="Proteomes" id="UP000697710">
    <property type="component" value="Unassembled WGS sequence"/>
</dbReference>
<dbReference type="PANTHER" id="PTHR39209:SF2">
    <property type="entry name" value="CYTOPLASMIC PROTEIN"/>
    <property type="match status" value="1"/>
</dbReference>
<evidence type="ECO:0000313" key="2">
    <source>
        <dbReference type="EMBL" id="MCA9726797.1"/>
    </source>
</evidence>
<gene>
    <name evidence="2" type="ORF">KC729_03875</name>
</gene>
<dbReference type="SUPFAM" id="SSF56037">
    <property type="entry name" value="PheT/TilS domain"/>
    <property type="match status" value="1"/>
</dbReference>
<dbReference type="AlphaFoldDB" id="A0A956LXF7"/>
<proteinExistence type="predicted"/>
<name>A0A956LXF7_UNCEI</name>
<dbReference type="InterPro" id="IPR020825">
    <property type="entry name" value="Phe-tRNA_synthase-like_B3/B4"/>
</dbReference>
<evidence type="ECO:0000259" key="1">
    <source>
        <dbReference type="SMART" id="SM00873"/>
    </source>
</evidence>
<accession>A0A956LXF7</accession>
<comment type="caution">
    <text evidence="2">The sequence shown here is derived from an EMBL/GenBank/DDBJ whole genome shotgun (WGS) entry which is preliminary data.</text>
</comment>
<dbReference type="EMBL" id="JAGQHR010000069">
    <property type="protein sequence ID" value="MCA9726797.1"/>
    <property type="molecule type" value="Genomic_DNA"/>
</dbReference>
<dbReference type="InterPro" id="IPR005146">
    <property type="entry name" value="B3/B4_tRNA-bd"/>
</dbReference>
<protein>
    <recommendedName>
        <fullName evidence="1">B3/B4 tRNA-binding domain-containing protein</fullName>
    </recommendedName>
</protein>
<dbReference type="GO" id="GO:0003723">
    <property type="term" value="F:RNA binding"/>
    <property type="evidence" value="ECO:0007669"/>
    <property type="project" value="InterPro"/>
</dbReference>
<sequence>MNLSGQPTFHLVNELPDRARVGWFVATGATVEARSDALVQEIAARLSELQATYPEPAAAAEVLASARRLYWDLGIDPSKRRPSSEALLRRAIQGKGLYEVNTAVDAANLASLSYFLPVGLYDFDRVDGDVTLRLGRDGESYEGIGKGEIHLGDRPLLADRLGAFGNPSSDSLRTSVREGTTTLLFVLYAPKEMPEEELARHLETSARILRTFTGAARV</sequence>
<dbReference type="GO" id="GO:0004826">
    <property type="term" value="F:phenylalanine-tRNA ligase activity"/>
    <property type="evidence" value="ECO:0007669"/>
    <property type="project" value="InterPro"/>
</dbReference>